<dbReference type="WBParaSite" id="nRc.2.0.1.t21030-RA">
    <property type="protein sequence ID" value="nRc.2.0.1.t21030-RA"/>
    <property type="gene ID" value="nRc.2.0.1.g21030"/>
</dbReference>
<dbReference type="Proteomes" id="UP000887565">
    <property type="component" value="Unplaced"/>
</dbReference>
<dbReference type="PANTHER" id="PTHR10264">
    <property type="entry name" value="BAND 7 PROTEIN-RELATED"/>
    <property type="match status" value="1"/>
</dbReference>
<evidence type="ECO:0000313" key="3">
    <source>
        <dbReference type="WBParaSite" id="nRc.2.0.1.t21030-RA"/>
    </source>
</evidence>
<dbReference type="GO" id="GO:0005886">
    <property type="term" value="C:plasma membrane"/>
    <property type="evidence" value="ECO:0007669"/>
    <property type="project" value="InterPro"/>
</dbReference>
<accession>A0A915J4G8</accession>
<keyword evidence="1" id="KW-0472">Membrane</keyword>
<organism evidence="2 3">
    <name type="scientific">Romanomermis culicivorax</name>
    <name type="common">Nematode worm</name>
    <dbReference type="NCBI Taxonomy" id="13658"/>
    <lineage>
        <taxon>Eukaryota</taxon>
        <taxon>Metazoa</taxon>
        <taxon>Ecdysozoa</taxon>
        <taxon>Nematoda</taxon>
        <taxon>Enoplea</taxon>
        <taxon>Dorylaimia</taxon>
        <taxon>Mermithida</taxon>
        <taxon>Mermithoidea</taxon>
        <taxon>Mermithidae</taxon>
        <taxon>Romanomermis</taxon>
    </lineage>
</organism>
<sequence>MSLSPTKESKPWIGGQAPSSEQGQLMMDGGQIGTDFEFLGHWFGFVLTMLSWFLIIITFPFSMCFTLKVVKEYERVVIFRLGRLLPGGTRGPGLIFIIPCVDNYRKMDLRIFIESQKGFKELQITRRRLVTKVGKSRLDLLMSEVLCLIGSRAKMRLDKTLSSINLT</sequence>
<evidence type="ECO:0000313" key="2">
    <source>
        <dbReference type="Proteomes" id="UP000887565"/>
    </source>
</evidence>
<dbReference type="PANTHER" id="PTHR10264:SF72">
    <property type="entry name" value="PROTEIN UNC-1"/>
    <property type="match status" value="1"/>
</dbReference>
<name>A0A915J4G8_ROMCU</name>
<dbReference type="InterPro" id="IPR043202">
    <property type="entry name" value="Band-7_stomatin-like"/>
</dbReference>
<reference evidence="3" key="1">
    <citation type="submission" date="2022-11" db="UniProtKB">
        <authorList>
            <consortium name="WormBaseParasite"/>
        </authorList>
    </citation>
    <scope>IDENTIFICATION</scope>
</reference>
<feature type="transmembrane region" description="Helical" evidence="1">
    <location>
        <begin position="42"/>
        <end position="65"/>
    </location>
</feature>
<keyword evidence="1" id="KW-0812">Transmembrane</keyword>
<evidence type="ECO:0000256" key="1">
    <source>
        <dbReference type="SAM" id="Phobius"/>
    </source>
</evidence>
<protein>
    <submittedName>
        <fullName evidence="3">Band 7 domain-containing protein</fullName>
    </submittedName>
</protein>
<proteinExistence type="predicted"/>
<dbReference type="AlphaFoldDB" id="A0A915J4G8"/>
<keyword evidence="1" id="KW-1133">Transmembrane helix</keyword>
<keyword evidence="2" id="KW-1185">Reference proteome</keyword>